<evidence type="ECO:0000313" key="13">
    <source>
        <dbReference type="EMBL" id="KAL3312467.1"/>
    </source>
</evidence>
<dbReference type="AlphaFoldDB" id="A0ABD2PYG6"/>
<dbReference type="PANTHER" id="PTHR15104">
    <property type="entry name" value="DIHYDROPTERIDINE REDUCTASE"/>
    <property type="match status" value="1"/>
</dbReference>
<evidence type="ECO:0000256" key="7">
    <source>
        <dbReference type="ARBA" id="ARBA00039153"/>
    </source>
</evidence>
<evidence type="ECO:0000256" key="9">
    <source>
        <dbReference type="ARBA" id="ARBA00041348"/>
    </source>
</evidence>
<dbReference type="Pfam" id="PF00106">
    <property type="entry name" value="adh_short"/>
    <property type="match status" value="1"/>
</dbReference>
<dbReference type="CDD" id="cd05334">
    <property type="entry name" value="DHPR_SDR_c_like"/>
    <property type="match status" value="1"/>
</dbReference>
<keyword evidence="14" id="KW-1185">Reference proteome</keyword>
<evidence type="ECO:0000256" key="6">
    <source>
        <dbReference type="ARBA" id="ARBA00037099"/>
    </source>
</evidence>
<protein>
    <recommendedName>
        <fullName evidence="8">Dihydropteridine reductase</fullName>
        <ecNumber evidence="7">1.5.1.34</ecNumber>
    </recommendedName>
    <alternativeName>
        <fullName evidence="10">HDHPR</fullName>
    </alternativeName>
    <alternativeName>
        <fullName evidence="9">Quinoid dihydropteridine reductase</fullName>
    </alternativeName>
</protein>
<accession>A0ABD2PYG6</accession>
<dbReference type="FunFam" id="3.40.50.720:FF:000157">
    <property type="entry name" value="Quinoid dihydropteridine reductase"/>
    <property type="match status" value="1"/>
</dbReference>
<evidence type="ECO:0000256" key="11">
    <source>
        <dbReference type="ARBA" id="ARBA00047429"/>
    </source>
</evidence>
<evidence type="ECO:0000256" key="1">
    <source>
        <dbReference type="ARBA" id="ARBA00006484"/>
    </source>
</evidence>
<evidence type="ECO:0000256" key="2">
    <source>
        <dbReference type="ARBA" id="ARBA00011738"/>
    </source>
</evidence>
<dbReference type="EMBL" id="JBJKFK010001688">
    <property type="protein sequence ID" value="KAL3312467.1"/>
    <property type="molecule type" value="Genomic_DNA"/>
</dbReference>
<organism evidence="13 14">
    <name type="scientific">Cichlidogyrus casuarinus</name>
    <dbReference type="NCBI Taxonomy" id="1844966"/>
    <lineage>
        <taxon>Eukaryota</taxon>
        <taxon>Metazoa</taxon>
        <taxon>Spiralia</taxon>
        <taxon>Lophotrochozoa</taxon>
        <taxon>Platyhelminthes</taxon>
        <taxon>Monogenea</taxon>
        <taxon>Monopisthocotylea</taxon>
        <taxon>Dactylogyridea</taxon>
        <taxon>Ancyrocephalidae</taxon>
        <taxon>Cichlidogyrus</taxon>
    </lineage>
</organism>
<comment type="subunit">
    <text evidence="2">Homodimer.</text>
</comment>
<gene>
    <name evidence="13" type="ORF">Ciccas_008940</name>
</gene>
<keyword evidence="5" id="KW-0783">Tetrahydrobiopterin biosynthesis</keyword>
<comment type="similarity">
    <text evidence="1">Belongs to the short-chain dehydrogenases/reductases (SDR) family.</text>
</comment>
<comment type="catalytic activity">
    <reaction evidence="12">
        <text>5,6,7,8-tetrahydropteridine + NAD(+) = 6,7-dihydropteridine + NADH + H(+)</text>
        <dbReference type="Rhea" id="RHEA:17869"/>
        <dbReference type="ChEBI" id="CHEBI:15378"/>
        <dbReference type="ChEBI" id="CHEBI:28889"/>
        <dbReference type="ChEBI" id="CHEBI:30156"/>
        <dbReference type="ChEBI" id="CHEBI:57540"/>
        <dbReference type="ChEBI" id="CHEBI:57945"/>
        <dbReference type="EC" id="1.5.1.34"/>
    </reaction>
    <physiologicalReaction direction="right-to-left" evidence="12">
        <dbReference type="Rhea" id="RHEA:17871"/>
    </physiologicalReaction>
</comment>
<sequence>MTSRIIVYGGNGALGSTCVKHFKSQGYVSCRLMLMLSQWVCAMDFTKNDQADETVVIKPSDSLTEQSKQVLAEAERVLGSNKVDAIVCVAGGWAGGNVASADFVQSIELVTKQSIFTSVIAAQVAAKHGAAGALLVLTGADAALKATPSMIGYGMVKAAVHQLTASLAKDSSLPTHATRNAFRVTLDTPMNRKFMPEQDTSSWTPMEYVSELLVQWVQEPVQRPESGALVRLHTSRGTTEAKVILQE</sequence>
<reference evidence="13 14" key="1">
    <citation type="submission" date="2024-11" db="EMBL/GenBank/DDBJ databases">
        <title>Adaptive evolution of stress response genes in parasites aligns with host niche diversity.</title>
        <authorList>
            <person name="Hahn C."/>
            <person name="Resl P."/>
        </authorList>
    </citation>
    <scope>NUCLEOTIDE SEQUENCE [LARGE SCALE GENOMIC DNA]</scope>
    <source>
        <strain evidence="13">EGGRZ-B1_66</strain>
        <tissue evidence="13">Body</tissue>
    </source>
</reference>
<dbReference type="InterPro" id="IPR036291">
    <property type="entry name" value="NAD(P)-bd_dom_sf"/>
</dbReference>
<dbReference type="GO" id="GO:0006729">
    <property type="term" value="P:tetrahydrobiopterin biosynthetic process"/>
    <property type="evidence" value="ECO:0007669"/>
    <property type="project" value="UniProtKB-KW"/>
</dbReference>
<name>A0ABD2PYG6_9PLAT</name>
<evidence type="ECO:0000256" key="5">
    <source>
        <dbReference type="ARBA" id="ARBA00023007"/>
    </source>
</evidence>
<comment type="catalytic activity">
    <reaction evidence="11">
        <text>5,6,7,8-tetrahydropteridine + NADP(+) = 6,7-dihydropteridine + NADPH + H(+)</text>
        <dbReference type="Rhea" id="RHEA:17865"/>
        <dbReference type="ChEBI" id="CHEBI:15378"/>
        <dbReference type="ChEBI" id="CHEBI:28889"/>
        <dbReference type="ChEBI" id="CHEBI:30156"/>
        <dbReference type="ChEBI" id="CHEBI:57783"/>
        <dbReference type="ChEBI" id="CHEBI:58349"/>
        <dbReference type="EC" id="1.5.1.34"/>
    </reaction>
    <physiologicalReaction direction="right-to-left" evidence="11">
        <dbReference type="Rhea" id="RHEA:17867"/>
    </physiologicalReaction>
</comment>
<proteinExistence type="inferred from homology"/>
<keyword evidence="4" id="KW-0560">Oxidoreductase</keyword>
<comment type="caution">
    <text evidence="13">The sequence shown here is derived from an EMBL/GenBank/DDBJ whole genome shotgun (WGS) entry which is preliminary data.</text>
</comment>
<comment type="function">
    <text evidence="6">Catalyzes the conversion of quinonoid dihydrobiopterin into tetrahydrobiopterin.</text>
</comment>
<keyword evidence="3" id="KW-0521">NADP</keyword>
<dbReference type="Proteomes" id="UP001626550">
    <property type="component" value="Unassembled WGS sequence"/>
</dbReference>
<dbReference type="GO" id="GO:0004155">
    <property type="term" value="F:6,7-dihydropteridine reductase activity"/>
    <property type="evidence" value="ECO:0007669"/>
    <property type="project" value="UniProtKB-EC"/>
</dbReference>
<dbReference type="PANTHER" id="PTHR15104:SF0">
    <property type="entry name" value="DIHYDROPTERIDINE REDUCTASE"/>
    <property type="match status" value="1"/>
</dbReference>
<dbReference type="SUPFAM" id="SSF51735">
    <property type="entry name" value="NAD(P)-binding Rossmann-fold domains"/>
    <property type="match status" value="1"/>
</dbReference>
<evidence type="ECO:0000313" key="14">
    <source>
        <dbReference type="Proteomes" id="UP001626550"/>
    </source>
</evidence>
<evidence type="ECO:0000256" key="4">
    <source>
        <dbReference type="ARBA" id="ARBA00023002"/>
    </source>
</evidence>
<evidence type="ECO:0000256" key="3">
    <source>
        <dbReference type="ARBA" id="ARBA00022857"/>
    </source>
</evidence>
<evidence type="ECO:0000256" key="12">
    <source>
        <dbReference type="ARBA" id="ARBA00047536"/>
    </source>
</evidence>
<dbReference type="EC" id="1.5.1.34" evidence="7"/>
<evidence type="ECO:0000256" key="10">
    <source>
        <dbReference type="ARBA" id="ARBA00042518"/>
    </source>
</evidence>
<evidence type="ECO:0000256" key="8">
    <source>
        <dbReference type="ARBA" id="ARBA00039520"/>
    </source>
</evidence>
<dbReference type="Gene3D" id="3.40.50.720">
    <property type="entry name" value="NAD(P)-binding Rossmann-like Domain"/>
    <property type="match status" value="1"/>
</dbReference>
<dbReference type="InterPro" id="IPR002347">
    <property type="entry name" value="SDR_fam"/>
</dbReference>